<keyword evidence="3" id="KW-1185">Reference proteome</keyword>
<sequence length="100" mass="10668">MSALKTVLLIAIAAVFCLEQRASARGLVDKATDVASANVLKPVGKDVAFVTNEKVTASFSLEPTCSYCGGYSPTQCSRLCGQLGYPYYWCDPCSCVCHFG</sequence>
<comment type="caution">
    <text evidence="2">The sequence shown here is derived from an EMBL/GenBank/DDBJ whole genome shotgun (WGS) entry which is preliminary data.</text>
</comment>
<dbReference type="AlphaFoldDB" id="A0A8J2J517"/>
<keyword evidence="1" id="KW-0732">Signal</keyword>
<protein>
    <submittedName>
        <fullName evidence="2">Uncharacterized protein</fullName>
    </submittedName>
</protein>
<feature type="chain" id="PRO_5035185299" evidence="1">
    <location>
        <begin position="25"/>
        <end position="100"/>
    </location>
</feature>
<gene>
    <name evidence="2" type="ORF">AFUS01_LOCUS543</name>
</gene>
<evidence type="ECO:0000313" key="2">
    <source>
        <dbReference type="EMBL" id="CAG7645359.1"/>
    </source>
</evidence>
<feature type="signal peptide" evidence="1">
    <location>
        <begin position="1"/>
        <end position="24"/>
    </location>
</feature>
<name>A0A8J2J517_9HEXA</name>
<proteinExistence type="predicted"/>
<evidence type="ECO:0000256" key="1">
    <source>
        <dbReference type="SAM" id="SignalP"/>
    </source>
</evidence>
<evidence type="ECO:0000313" key="3">
    <source>
        <dbReference type="Proteomes" id="UP000708208"/>
    </source>
</evidence>
<organism evidence="2 3">
    <name type="scientific">Allacma fusca</name>
    <dbReference type="NCBI Taxonomy" id="39272"/>
    <lineage>
        <taxon>Eukaryota</taxon>
        <taxon>Metazoa</taxon>
        <taxon>Ecdysozoa</taxon>
        <taxon>Arthropoda</taxon>
        <taxon>Hexapoda</taxon>
        <taxon>Collembola</taxon>
        <taxon>Symphypleona</taxon>
        <taxon>Sminthuridae</taxon>
        <taxon>Allacma</taxon>
    </lineage>
</organism>
<dbReference type="EMBL" id="CAJVCH010002664">
    <property type="protein sequence ID" value="CAG7645359.1"/>
    <property type="molecule type" value="Genomic_DNA"/>
</dbReference>
<reference evidence="2" key="1">
    <citation type="submission" date="2021-06" db="EMBL/GenBank/DDBJ databases">
        <authorList>
            <person name="Hodson N. C."/>
            <person name="Mongue J. A."/>
            <person name="Jaron S. K."/>
        </authorList>
    </citation>
    <scope>NUCLEOTIDE SEQUENCE</scope>
</reference>
<accession>A0A8J2J517</accession>
<dbReference type="Proteomes" id="UP000708208">
    <property type="component" value="Unassembled WGS sequence"/>
</dbReference>